<accession>A0A8S1TV91</accession>
<sequence length="64" mass="7771">MRVAQYLKMSIGDWRINPNLMKNLYQFSEDNISISLIPYITTFEKIAKWKQIEQYIEILLKLIY</sequence>
<comment type="caution">
    <text evidence="1">The sequence shown here is derived from an EMBL/GenBank/DDBJ whole genome shotgun (WGS) entry which is preliminary data.</text>
</comment>
<organism evidence="1 2">
    <name type="scientific">Paramecium octaurelia</name>
    <dbReference type="NCBI Taxonomy" id="43137"/>
    <lineage>
        <taxon>Eukaryota</taxon>
        <taxon>Sar</taxon>
        <taxon>Alveolata</taxon>
        <taxon>Ciliophora</taxon>
        <taxon>Intramacronucleata</taxon>
        <taxon>Oligohymenophorea</taxon>
        <taxon>Peniculida</taxon>
        <taxon>Parameciidae</taxon>
        <taxon>Paramecium</taxon>
    </lineage>
</organism>
<proteinExistence type="predicted"/>
<keyword evidence="2" id="KW-1185">Reference proteome</keyword>
<evidence type="ECO:0000313" key="2">
    <source>
        <dbReference type="Proteomes" id="UP000683925"/>
    </source>
</evidence>
<reference evidence="1" key="1">
    <citation type="submission" date="2021-01" db="EMBL/GenBank/DDBJ databases">
        <authorList>
            <consortium name="Genoscope - CEA"/>
            <person name="William W."/>
        </authorList>
    </citation>
    <scope>NUCLEOTIDE SEQUENCE</scope>
</reference>
<dbReference type="AlphaFoldDB" id="A0A8S1TV91"/>
<gene>
    <name evidence="1" type="ORF">POCTA_138.1.T0290401</name>
</gene>
<evidence type="ECO:0000313" key="1">
    <source>
        <dbReference type="EMBL" id="CAD8154856.1"/>
    </source>
</evidence>
<dbReference type="Proteomes" id="UP000683925">
    <property type="component" value="Unassembled WGS sequence"/>
</dbReference>
<protein>
    <submittedName>
        <fullName evidence="1">Uncharacterized protein</fullName>
    </submittedName>
</protein>
<dbReference type="EMBL" id="CAJJDP010000029">
    <property type="protein sequence ID" value="CAD8154856.1"/>
    <property type="molecule type" value="Genomic_DNA"/>
</dbReference>
<name>A0A8S1TV91_PAROT</name>